<dbReference type="Proteomes" id="UP000187251">
    <property type="component" value="Unassembled WGS sequence"/>
</dbReference>
<reference evidence="1 2" key="1">
    <citation type="submission" date="2016-09" db="EMBL/GenBank/DDBJ databases">
        <title>Phylogenomics of Achromobacter.</title>
        <authorList>
            <person name="Jeukens J."/>
            <person name="Freschi L."/>
            <person name="Vincent A.T."/>
            <person name="Emond-Rheault J.-G."/>
            <person name="Kukavica-Ibrulj I."/>
            <person name="Charette S.J."/>
            <person name="Levesque R.C."/>
        </authorList>
    </citation>
    <scope>NUCLEOTIDE SEQUENCE [LARGE SCALE GENOMIC DNA]</scope>
    <source>
        <strain evidence="1 2">AUS488</strain>
    </source>
</reference>
<organism evidence="1 2">
    <name type="scientific">Alcaligenes xylosoxydans xylosoxydans</name>
    <name type="common">Achromobacter xylosoxidans</name>
    <dbReference type="NCBI Taxonomy" id="85698"/>
    <lineage>
        <taxon>Bacteria</taxon>
        <taxon>Pseudomonadati</taxon>
        <taxon>Pseudomonadota</taxon>
        <taxon>Betaproteobacteria</taxon>
        <taxon>Burkholderiales</taxon>
        <taxon>Alcaligenaceae</taxon>
        <taxon>Achromobacter</taxon>
    </lineage>
</organism>
<sequence length="402" mass="43605">MSQPIDVSGQAAGSVTGDGRYLLGLTGPGSHVLVREPGRGNVIIGPAGMGAKADLHVAPDDAIHWPAFEPFATPAGSPWPRHIDYHGNDSGFVGWSAQRAIEQFTWAPAFADARRIDARPARIQMLQIRLAAVSGHLDIVLPKDTRLGLYGYLARITVAGALPDLLSLHPALGRRPGLAPYALPDLGALQGVSTLALYGEPVAQAISLRGIERFAALEHLSLWGAFADWDALARLPGLKSLEIRHVPDLEGLPALDTWPLLERFIGFNIDDAGGKRLKAQMKAREKLRPWAGYSSVSKLRKPDWWQSEYGRPFSAWSGRMAKSANTAYDAARLALAGAATADAARAAIEVFARHFNDMKGIETAEREDIGEAVWQFSQLARVVELGVTEAQAQRWFDGARDY</sequence>
<comment type="caution">
    <text evidence="1">The sequence shown here is derived from an EMBL/GenBank/DDBJ whole genome shotgun (WGS) entry which is preliminary data.</text>
</comment>
<evidence type="ECO:0000313" key="2">
    <source>
        <dbReference type="Proteomes" id="UP000187251"/>
    </source>
</evidence>
<name>A0A1R1JK21_ALCXX</name>
<gene>
    <name evidence="1" type="ORF">BIZ92_18430</name>
</gene>
<dbReference type="AlphaFoldDB" id="A0A1R1JK21"/>
<proteinExistence type="predicted"/>
<dbReference type="RefSeq" id="WP_076416359.1">
    <property type="nucleotide sequence ID" value="NZ_AP028040.1"/>
</dbReference>
<dbReference type="EMBL" id="MJMN01000065">
    <property type="protein sequence ID" value="OMG75543.1"/>
    <property type="molecule type" value="Genomic_DNA"/>
</dbReference>
<protein>
    <submittedName>
        <fullName evidence="1">Uncharacterized protein</fullName>
    </submittedName>
</protein>
<evidence type="ECO:0000313" key="1">
    <source>
        <dbReference type="EMBL" id="OMG75543.1"/>
    </source>
</evidence>
<accession>A0A1R1JK21</accession>
<dbReference type="OrthoDB" id="2517291at2"/>